<dbReference type="GO" id="GO:0016757">
    <property type="term" value="F:glycosyltransferase activity"/>
    <property type="evidence" value="ECO:0007669"/>
    <property type="project" value="InterPro"/>
</dbReference>
<sequence length="366" mass="43144">MRICMITSGHNPYDDRIYYKEILSLKKNFSDIYIVAPYDKDCITKESIQIKCFKREVGIIGRIKNLRNMYKRAIELKCDVYHAHEPDSLLVAYLLKRKLGVKVIYDSHEYHPEAFSEHFKFGKNFVTKIVYKYEKFICTRIDAIISVNDLLINKFKKFNDESVLIPNYPVKDNEAVKEYNEKPTFVYVGGLREDRGILKVIEAIYMTKQDYKYYFIGPFETNEFKNKVKKLIDSKNEKRDIYFTGRISHIKVFDYLKRAHVGFVLLQPTNWRYINSEPIKLFEYMISNTAIIASDFPMMRNIVETAQCGLITKPTSSESIKEAIEQLGNNLHETENMGLNGKNAVLKFYNWSICEKRLLKLYDKFL</sequence>
<protein>
    <submittedName>
        <fullName evidence="4">Glycosyltransferase family 4 protein</fullName>
    </submittedName>
</protein>
<keyword evidence="1 4" id="KW-0808">Transferase</keyword>
<reference evidence="4 5" key="1">
    <citation type="submission" date="2019-04" db="EMBL/GenBank/DDBJ databases">
        <title>Genome sequencing of Clostridium botulinum Groups I-IV and Clostridium butyricum.</title>
        <authorList>
            <person name="Brunt J."/>
            <person name="Van Vliet A.H.M."/>
            <person name="Stringer S.C."/>
            <person name="Carter A.T."/>
            <person name="Peck M.W."/>
        </authorList>
    </citation>
    <scope>NUCLEOTIDE SEQUENCE [LARGE SCALE GENOMIC DNA]</scope>
    <source>
        <strain evidence="4 5">IFR 18/094</strain>
    </source>
</reference>
<dbReference type="SUPFAM" id="SSF53756">
    <property type="entry name" value="UDP-Glycosyltransferase/glycogen phosphorylase"/>
    <property type="match status" value="1"/>
</dbReference>
<dbReference type="PANTHER" id="PTHR46401:SF2">
    <property type="entry name" value="GLYCOSYLTRANSFERASE WBBK-RELATED"/>
    <property type="match status" value="1"/>
</dbReference>
<evidence type="ECO:0000313" key="4">
    <source>
        <dbReference type="EMBL" id="NEZ45598.1"/>
    </source>
</evidence>
<dbReference type="InterPro" id="IPR028098">
    <property type="entry name" value="Glyco_trans_4-like_N"/>
</dbReference>
<keyword evidence="5" id="KW-1185">Reference proteome</keyword>
<evidence type="ECO:0000256" key="1">
    <source>
        <dbReference type="ARBA" id="ARBA00022679"/>
    </source>
</evidence>
<feature type="domain" description="Glycosyltransferase subfamily 4-like N-terminal" evidence="3">
    <location>
        <begin position="61"/>
        <end position="167"/>
    </location>
</feature>
<dbReference type="Pfam" id="PF13439">
    <property type="entry name" value="Glyco_transf_4"/>
    <property type="match status" value="1"/>
</dbReference>
<evidence type="ECO:0000313" key="5">
    <source>
        <dbReference type="Proteomes" id="UP000473885"/>
    </source>
</evidence>
<dbReference type="AlphaFoldDB" id="A0A6M0R8M8"/>
<comment type="caution">
    <text evidence="4">The sequence shown here is derived from an EMBL/GenBank/DDBJ whole genome shotgun (WGS) entry which is preliminary data.</text>
</comment>
<dbReference type="Gene3D" id="3.40.50.2000">
    <property type="entry name" value="Glycogen Phosphorylase B"/>
    <property type="match status" value="2"/>
</dbReference>
<dbReference type="CDD" id="cd03794">
    <property type="entry name" value="GT4_WbuB-like"/>
    <property type="match status" value="1"/>
</dbReference>
<dbReference type="InterPro" id="IPR001296">
    <property type="entry name" value="Glyco_trans_1"/>
</dbReference>
<dbReference type="GO" id="GO:0009103">
    <property type="term" value="P:lipopolysaccharide biosynthetic process"/>
    <property type="evidence" value="ECO:0007669"/>
    <property type="project" value="TreeGrafter"/>
</dbReference>
<dbReference type="EMBL" id="SXDP01000001">
    <property type="protein sequence ID" value="NEZ45598.1"/>
    <property type="molecule type" value="Genomic_DNA"/>
</dbReference>
<name>A0A6M0R8M8_9CLOT</name>
<gene>
    <name evidence="4" type="ORF">FDF74_00045</name>
</gene>
<dbReference type="Pfam" id="PF00534">
    <property type="entry name" value="Glycos_transf_1"/>
    <property type="match status" value="1"/>
</dbReference>
<dbReference type="PANTHER" id="PTHR46401">
    <property type="entry name" value="GLYCOSYLTRANSFERASE WBBK-RELATED"/>
    <property type="match status" value="1"/>
</dbReference>
<proteinExistence type="predicted"/>
<feature type="domain" description="Glycosyl transferase family 1" evidence="2">
    <location>
        <begin position="174"/>
        <end position="343"/>
    </location>
</feature>
<evidence type="ECO:0000259" key="2">
    <source>
        <dbReference type="Pfam" id="PF00534"/>
    </source>
</evidence>
<organism evidence="4 5">
    <name type="scientific">Clostridium niameyense</name>
    <dbReference type="NCBI Taxonomy" id="1622073"/>
    <lineage>
        <taxon>Bacteria</taxon>
        <taxon>Bacillati</taxon>
        <taxon>Bacillota</taxon>
        <taxon>Clostridia</taxon>
        <taxon>Eubacteriales</taxon>
        <taxon>Clostridiaceae</taxon>
        <taxon>Clostridium</taxon>
    </lineage>
</organism>
<evidence type="ECO:0000259" key="3">
    <source>
        <dbReference type="Pfam" id="PF13439"/>
    </source>
</evidence>
<dbReference type="RefSeq" id="WP_163248081.1">
    <property type="nucleotide sequence ID" value="NZ_SXDP01000001.1"/>
</dbReference>
<accession>A0A6M0R8M8</accession>
<dbReference type="Proteomes" id="UP000473885">
    <property type="component" value="Unassembled WGS sequence"/>
</dbReference>